<sequence>MRNPFRTRSLAWLVSGLCLTLLIGGCVTSRQTRNMSSAVEFLYPTTKDPVITPGIPVLTLPIRVGIAFVPGGGYGYRQDTALTENRRMELMKRVADHFKKYPYVKSIELIPSAYLRPRGSFANLDQLRSMFGVDVIALVSYDQVQFTDSGLLGLTYWTIVGAYVVPGEKNDTHTMIDTVVYDIASRKMLFRAPGVHHIKGRATLVNLSEKLRLDRSTGFDEASKDMITNLDLQLGQFREKIKERPAEYRVVRTAGYTGGGSADALLLALIAVLAGGFLCKHRRLQPD</sequence>
<dbReference type="NCBIfam" id="TIGR04179">
    <property type="entry name" value="rhombo_lipo"/>
    <property type="match status" value="1"/>
</dbReference>
<keyword evidence="1" id="KW-0812">Transmembrane</keyword>
<keyword evidence="1" id="KW-0472">Membrane</keyword>
<dbReference type="InterPro" id="IPR026443">
    <property type="entry name" value="Rhombo_lipo"/>
</dbReference>
<accession>A0A1F6T8U5</accession>
<evidence type="ECO:0000256" key="1">
    <source>
        <dbReference type="SAM" id="Phobius"/>
    </source>
</evidence>
<evidence type="ECO:0000313" key="3">
    <source>
        <dbReference type="Proteomes" id="UP000178379"/>
    </source>
</evidence>
<keyword evidence="2" id="KW-0449">Lipoprotein</keyword>
<proteinExistence type="predicted"/>
<keyword evidence="1" id="KW-1133">Transmembrane helix</keyword>
<evidence type="ECO:0000313" key="2">
    <source>
        <dbReference type="EMBL" id="OGI41485.1"/>
    </source>
</evidence>
<gene>
    <name evidence="2" type="ORF">A2140_05655</name>
</gene>
<comment type="caution">
    <text evidence="2">The sequence shown here is derived from an EMBL/GenBank/DDBJ whole genome shotgun (WGS) entry which is preliminary data.</text>
</comment>
<dbReference type="Proteomes" id="UP000178379">
    <property type="component" value="Unassembled WGS sequence"/>
</dbReference>
<reference evidence="2 3" key="1">
    <citation type="journal article" date="2016" name="Nat. Commun.">
        <title>Thousands of microbial genomes shed light on interconnected biogeochemical processes in an aquifer system.</title>
        <authorList>
            <person name="Anantharaman K."/>
            <person name="Brown C.T."/>
            <person name="Hug L.A."/>
            <person name="Sharon I."/>
            <person name="Castelle C.J."/>
            <person name="Probst A.J."/>
            <person name="Thomas B.C."/>
            <person name="Singh A."/>
            <person name="Wilkins M.J."/>
            <person name="Karaoz U."/>
            <person name="Brodie E.L."/>
            <person name="Williams K.H."/>
            <person name="Hubbard S.S."/>
            <person name="Banfield J.F."/>
        </authorList>
    </citation>
    <scope>NUCLEOTIDE SEQUENCE [LARGE SCALE GENOMIC DNA]</scope>
</reference>
<name>A0A1F6T8U5_9PROT</name>
<dbReference type="PROSITE" id="PS51257">
    <property type="entry name" value="PROKAR_LIPOPROTEIN"/>
    <property type="match status" value="1"/>
</dbReference>
<protein>
    <submittedName>
        <fullName evidence="2">Rhombotarget lipoprotein</fullName>
    </submittedName>
</protein>
<dbReference type="EMBL" id="MFSQ01000010">
    <property type="protein sequence ID" value="OGI41485.1"/>
    <property type="molecule type" value="Genomic_DNA"/>
</dbReference>
<dbReference type="AlphaFoldDB" id="A0A1F6T8U5"/>
<feature type="transmembrane region" description="Helical" evidence="1">
    <location>
        <begin position="254"/>
        <end position="279"/>
    </location>
</feature>
<organism evidence="2 3">
    <name type="scientific">Candidatus Muproteobacteria bacterium RBG_16_62_13</name>
    <dbReference type="NCBI Taxonomy" id="1817756"/>
    <lineage>
        <taxon>Bacteria</taxon>
        <taxon>Pseudomonadati</taxon>
        <taxon>Pseudomonadota</taxon>
        <taxon>Candidatus Muproteobacteria</taxon>
    </lineage>
</organism>